<dbReference type="InterPro" id="IPR027417">
    <property type="entry name" value="P-loop_NTPase"/>
</dbReference>
<dbReference type="InterPro" id="IPR002121">
    <property type="entry name" value="HRDC_dom"/>
</dbReference>
<evidence type="ECO:0000259" key="18">
    <source>
        <dbReference type="PROSITE" id="PS51192"/>
    </source>
</evidence>
<dbReference type="SMART" id="SM00487">
    <property type="entry name" value="DEXDc"/>
    <property type="match status" value="1"/>
</dbReference>
<dbReference type="GO" id="GO:0046872">
    <property type="term" value="F:metal ion binding"/>
    <property type="evidence" value="ECO:0007669"/>
    <property type="project" value="UniProtKB-KW"/>
</dbReference>
<keyword evidence="10" id="KW-0067">ATP-binding</keyword>
<dbReference type="SUPFAM" id="SSF47819">
    <property type="entry name" value="HRDC-like"/>
    <property type="match status" value="1"/>
</dbReference>
<evidence type="ECO:0000256" key="12">
    <source>
        <dbReference type="ARBA" id="ARBA00023172"/>
    </source>
</evidence>
<keyword evidence="7 20" id="KW-0378">Hydrolase</keyword>
<dbReference type="Pfam" id="PF00271">
    <property type="entry name" value="Helicase_C"/>
    <property type="match status" value="1"/>
</dbReference>
<dbReference type="FunFam" id="3.40.50.300:FF:000296">
    <property type="entry name" value="ATP-dependent DNA helicase RecQ"/>
    <property type="match status" value="1"/>
</dbReference>
<protein>
    <recommendedName>
        <fullName evidence="16">DNA helicase RecQ</fullName>
        <ecNumber evidence="16">5.6.2.4</ecNumber>
    </recommendedName>
</protein>
<feature type="domain" description="HRDC" evidence="17">
    <location>
        <begin position="528"/>
        <end position="608"/>
    </location>
</feature>
<dbReference type="GO" id="GO:0009378">
    <property type="term" value="F:four-way junction helicase activity"/>
    <property type="evidence" value="ECO:0007669"/>
    <property type="project" value="TreeGrafter"/>
</dbReference>
<keyword evidence="9" id="KW-0862">Zinc</keyword>
<proteinExistence type="inferred from homology"/>
<dbReference type="GO" id="GO:0006260">
    <property type="term" value="P:DNA replication"/>
    <property type="evidence" value="ECO:0007669"/>
    <property type="project" value="InterPro"/>
</dbReference>
<evidence type="ECO:0000256" key="11">
    <source>
        <dbReference type="ARBA" id="ARBA00023125"/>
    </source>
</evidence>
<dbReference type="GO" id="GO:0016787">
    <property type="term" value="F:hydrolase activity"/>
    <property type="evidence" value="ECO:0007669"/>
    <property type="project" value="UniProtKB-KW"/>
</dbReference>
<evidence type="ECO:0000256" key="5">
    <source>
        <dbReference type="ARBA" id="ARBA00022741"/>
    </source>
</evidence>
<evidence type="ECO:0000256" key="3">
    <source>
        <dbReference type="ARBA" id="ARBA00005446"/>
    </source>
</evidence>
<keyword evidence="4" id="KW-0479">Metal-binding</keyword>
<keyword evidence="11" id="KW-0238">DNA-binding</keyword>
<keyword evidence="5" id="KW-0547">Nucleotide-binding</keyword>
<keyword evidence="13" id="KW-0234">DNA repair</keyword>
<dbReference type="AlphaFoldDB" id="A0AAD0R243"/>
<dbReference type="PROSITE" id="PS51192">
    <property type="entry name" value="HELICASE_ATP_BIND_1"/>
    <property type="match status" value="1"/>
</dbReference>
<feature type="domain" description="Helicase C-terminal" evidence="19">
    <location>
        <begin position="215"/>
        <end position="364"/>
    </location>
</feature>
<dbReference type="GO" id="GO:0043590">
    <property type="term" value="C:bacterial nucleoid"/>
    <property type="evidence" value="ECO:0007669"/>
    <property type="project" value="TreeGrafter"/>
</dbReference>
<dbReference type="PROSITE" id="PS50967">
    <property type="entry name" value="HRDC"/>
    <property type="match status" value="1"/>
</dbReference>
<dbReference type="GO" id="GO:0003677">
    <property type="term" value="F:DNA binding"/>
    <property type="evidence" value="ECO:0007669"/>
    <property type="project" value="UniProtKB-KW"/>
</dbReference>
<dbReference type="InterPro" id="IPR010997">
    <property type="entry name" value="HRDC-like_sf"/>
</dbReference>
<dbReference type="InterPro" id="IPR011545">
    <property type="entry name" value="DEAD/DEAH_box_helicase_dom"/>
</dbReference>
<dbReference type="RefSeq" id="WP_016391096.1">
    <property type="nucleotide sequence ID" value="NZ_BSOM01000001.1"/>
</dbReference>
<dbReference type="Pfam" id="PF00570">
    <property type="entry name" value="HRDC"/>
    <property type="match status" value="1"/>
</dbReference>
<name>A0AAD0R243_PSEDL</name>
<organism evidence="20 21">
    <name type="scientific">Pseudomonas plecoglossicida</name>
    <dbReference type="NCBI Taxonomy" id="70775"/>
    <lineage>
        <taxon>Bacteria</taxon>
        <taxon>Pseudomonadati</taxon>
        <taxon>Pseudomonadota</taxon>
        <taxon>Gammaproteobacteria</taxon>
        <taxon>Pseudomonadales</taxon>
        <taxon>Pseudomonadaceae</taxon>
        <taxon>Pseudomonas</taxon>
    </lineage>
</organism>
<comment type="catalytic activity">
    <reaction evidence="15">
        <text>Couples ATP hydrolysis with the unwinding of duplex DNA by translocating in the 3'-5' direction.</text>
        <dbReference type="EC" id="5.6.2.4"/>
    </reaction>
</comment>
<evidence type="ECO:0000313" key="20">
    <source>
        <dbReference type="EMBL" id="AXM98464.1"/>
    </source>
</evidence>
<evidence type="ECO:0000256" key="9">
    <source>
        <dbReference type="ARBA" id="ARBA00022833"/>
    </source>
</evidence>
<evidence type="ECO:0000256" key="1">
    <source>
        <dbReference type="ARBA" id="ARBA00001946"/>
    </source>
</evidence>
<comment type="similarity">
    <text evidence="3">Belongs to the helicase family. RecQ subfamily.</text>
</comment>
<evidence type="ECO:0000256" key="7">
    <source>
        <dbReference type="ARBA" id="ARBA00022801"/>
    </source>
</evidence>
<evidence type="ECO:0000259" key="19">
    <source>
        <dbReference type="PROSITE" id="PS51194"/>
    </source>
</evidence>
<comment type="cofactor">
    <cofactor evidence="1">
        <name>Mg(2+)</name>
        <dbReference type="ChEBI" id="CHEBI:18420"/>
    </cofactor>
</comment>
<dbReference type="GO" id="GO:0005737">
    <property type="term" value="C:cytoplasm"/>
    <property type="evidence" value="ECO:0007669"/>
    <property type="project" value="TreeGrafter"/>
</dbReference>
<dbReference type="GO" id="GO:0005524">
    <property type="term" value="F:ATP binding"/>
    <property type="evidence" value="ECO:0007669"/>
    <property type="project" value="UniProtKB-KW"/>
</dbReference>
<dbReference type="SMART" id="SM00956">
    <property type="entry name" value="RQC"/>
    <property type="match status" value="1"/>
</dbReference>
<dbReference type="InterPro" id="IPR006293">
    <property type="entry name" value="DNA_helicase_ATP-dep_RecQ_bac"/>
</dbReference>
<evidence type="ECO:0000259" key="17">
    <source>
        <dbReference type="PROSITE" id="PS50967"/>
    </source>
</evidence>
<evidence type="ECO:0000256" key="2">
    <source>
        <dbReference type="ARBA" id="ARBA00001947"/>
    </source>
</evidence>
<dbReference type="Pfam" id="PF09382">
    <property type="entry name" value="RQC"/>
    <property type="match status" value="1"/>
</dbReference>
<comment type="cofactor">
    <cofactor evidence="2">
        <name>Zn(2+)</name>
        <dbReference type="ChEBI" id="CHEBI:29105"/>
    </cofactor>
</comment>
<dbReference type="InterPro" id="IPR036388">
    <property type="entry name" value="WH-like_DNA-bd_sf"/>
</dbReference>
<dbReference type="Pfam" id="PF16124">
    <property type="entry name" value="RecQ_Zn_bind"/>
    <property type="match status" value="1"/>
</dbReference>
<evidence type="ECO:0000256" key="4">
    <source>
        <dbReference type="ARBA" id="ARBA00022723"/>
    </source>
</evidence>
<dbReference type="Gene3D" id="1.10.150.80">
    <property type="entry name" value="HRDC domain"/>
    <property type="match status" value="1"/>
</dbReference>
<keyword evidence="8 20" id="KW-0347">Helicase</keyword>
<dbReference type="GO" id="GO:0030894">
    <property type="term" value="C:replisome"/>
    <property type="evidence" value="ECO:0007669"/>
    <property type="project" value="TreeGrafter"/>
</dbReference>
<dbReference type="NCBIfam" id="TIGR01389">
    <property type="entry name" value="recQ"/>
    <property type="match status" value="1"/>
</dbReference>
<evidence type="ECO:0000256" key="15">
    <source>
        <dbReference type="ARBA" id="ARBA00034617"/>
    </source>
</evidence>
<dbReference type="FunFam" id="1.10.10.10:FF:000175">
    <property type="entry name" value="ATP-dependent DNA helicase RecQ"/>
    <property type="match status" value="1"/>
</dbReference>
<evidence type="ECO:0000256" key="16">
    <source>
        <dbReference type="NCBIfam" id="TIGR01389"/>
    </source>
</evidence>
<dbReference type="InterPro" id="IPR001650">
    <property type="entry name" value="Helicase_C-like"/>
</dbReference>
<dbReference type="CDD" id="cd18794">
    <property type="entry name" value="SF2_C_RecQ"/>
    <property type="match status" value="1"/>
</dbReference>
<dbReference type="InterPro" id="IPR004589">
    <property type="entry name" value="DNA_helicase_ATP-dep_RecQ"/>
</dbReference>
<dbReference type="GO" id="GO:0006310">
    <property type="term" value="P:DNA recombination"/>
    <property type="evidence" value="ECO:0007669"/>
    <property type="project" value="UniProtKB-UniRule"/>
</dbReference>
<dbReference type="EMBL" id="CP031146">
    <property type="protein sequence ID" value="AXM98464.1"/>
    <property type="molecule type" value="Genomic_DNA"/>
</dbReference>
<dbReference type="SUPFAM" id="SSF52540">
    <property type="entry name" value="P-loop containing nucleoside triphosphate hydrolases"/>
    <property type="match status" value="2"/>
</dbReference>
<dbReference type="PROSITE" id="PS51194">
    <property type="entry name" value="HELICASE_CTER"/>
    <property type="match status" value="1"/>
</dbReference>
<dbReference type="Gene3D" id="3.40.50.300">
    <property type="entry name" value="P-loop containing nucleotide triphosphate hydrolases"/>
    <property type="match status" value="2"/>
</dbReference>
<gene>
    <name evidence="20" type="primary">recQ</name>
    <name evidence="20" type="ORF">DVB73_23055</name>
</gene>
<dbReference type="PANTHER" id="PTHR13710">
    <property type="entry name" value="DNA HELICASE RECQ FAMILY MEMBER"/>
    <property type="match status" value="1"/>
</dbReference>
<evidence type="ECO:0000256" key="14">
    <source>
        <dbReference type="ARBA" id="ARBA00023235"/>
    </source>
</evidence>
<feature type="domain" description="Helicase ATP-binding" evidence="18">
    <location>
        <begin position="26"/>
        <end position="194"/>
    </location>
</feature>
<evidence type="ECO:0000313" key="21">
    <source>
        <dbReference type="Proteomes" id="UP000256503"/>
    </source>
</evidence>
<dbReference type="EC" id="5.6.2.4" evidence="16"/>
<dbReference type="GO" id="GO:0009432">
    <property type="term" value="P:SOS response"/>
    <property type="evidence" value="ECO:0007669"/>
    <property type="project" value="UniProtKB-UniRule"/>
</dbReference>
<dbReference type="NCBIfam" id="TIGR00614">
    <property type="entry name" value="recQ_fam"/>
    <property type="match status" value="1"/>
</dbReference>
<accession>A0AAD0R243</accession>
<dbReference type="Pfam" id="PF00270">
    <property type="entry name" value="DEAD"/>
    <property type="match status" value="1"/>
</dbReference>
<keyword evidence="12" id="KW-0233">DNA recombination</keyword>
<evidence type="ECO:0000256" key="8">
    <source>
        <dbReference type="ARBA" id="ARBA00022806"/>
    </source>
</evidence>
<keyword evidence="6" id="KW-0227">DNA damage</keyword>
<dbReference type="PANTHER" id="PTHR13710:SF105">
    <property type="entry name" value="ATP-DEPENDENT DNA HELICASE Q1"/>
    <property type="match status" value="1"/>
</dbReference>
<dbReference type="Proteomes" id="UP000256503">
    <property type="component" value="Chromosome"/>
</dbReference>
<reference evidence="20 21" key="1">
    <citation type="submission" date="2018-07" db="EMBL/GenBank/DDBJ databases">
        <title>Complete genome sequence of a Pseudomonas plecoglossicida strain pathogenic to the marine fish, Larimichthys crocea.</title>
        <authorList>
            <person name="Tao Z."/>
        </authorList>
    </citation>
    <scope>NUCLEOTIDE SEQUENCE [LARGE SCALE GENOMIC DNA]</scope>
    <source>
        <strain evidence="20 21">XSDHY-P</strain>
    </source>
</reference>
<evidence type="ECO:0000256" key="6">
    <source>
        <dbReference type="ARBA" id="ARBA00022763"/>
    </source>
</evidence>
<dbReference type="CDD" id="cd17920">
    <property type="entry name" value="DEXHc_RecQ"/>
    <property type="match status" value="1"/>
</dbReference>
<sequence>MLEQAQRVLKDIFGYDSFRGRQAAIIECVASGGDALVLMPTGGGKSLCFQVPGLLRPGLTVVVSPLIALMDDQVATLDELGVAAAALNSTLSAEQQRDLAGRLRRGEVKMLYLAPERLVQPRMLEFLRGLDIALFAIDEAHCVSQWGHDFRPEYLQLGQLAELFPHVPRIALTATADMRTREEIVQRLHLQGAERFLSSFDRPNIFYRIVPKESPRKQLMAFLGERRGNAGIVYCLSRKKVDETAAFLCEQGFPALPYHAGLAAETRAANQHRFLNEEGLIMVATIAFGMGIDKPNVRFVAHLDLPKSLEAYYQETGRAGRDGLPSDAWMAYGLQDMVMLKQMLQNSEGDERHKRVEQHKLDAMLALCEETRCRRQSLLAYFDEVLEQPCGHCDNCVDQIQTWDATEPARQALSAVFRTGQRYGVGHLVDVLLGKDTEKVRNFGHEKLAVFGVGKALAEAEWRSLFRQLVARGLVDIDLEGYGGLRLADSCRPLLRGEVTLQLRRDLKPQTVAKASSSGGSPASQLVRTEERELWEALRTLRRKLAEEHSVPPYVIFPDSTLLEMLRSQPTSLSDMAQVSGVGARKLERYGQAFLEVLNGAGGTEEAPKVVLDLRHELVSLARAGMTPAQIAGQLNCSEKNVYSLLAEALGRQELSLDQALDLPEDLLMEIQDAFLDGEGELPPVSVIAPLFGARVPEGVLYCVRAALAAEFEL</sequence>
<dbReference type="InterPro" id="IPR014001">
    <property type="entry name" value="Helicase_ATP-bd"/>
</dbReference>
<evidence type="ECO:0000256" key="10">
    <source>
        <dbReference type="ARBA" id="ARBA00022840"/>
    </source>
</evidence>
<dbReference type="SMART" id="SM00490">
    <property type="entry name" value="HELICc"/>
    <property type="match status" value="1"/>
</dbReference>
<keyword evidence="14" id="KW-0413">Isomerase</keyword>
<dbReference type="FunFam" id="3.40.50.300:FF:000156">
    <property type="entry name" value="ATP-dependent DNA helicase recQ"/>
    <property type="match status" value="1"/>
</dbReference>
<dbReference type="InterPro" id="IPR044876">
    <property type="entry name" value="HRDC_dom_sf"/>
</dbReference>
<evidence type="ECO:0000256" key="13">
    <source>
        <dbReference type="ARBA" id="ARBA00023204"/>
    </source>
</evidence>
<dbReference type="Gene3D" id="1.10.10.10">
    <property type="entry name" value="Winged helix-like DNA-binding domain superfamily/Winged helix DNA-binding domain"/>
    <property type="match status" value="1"/>
</dbReference>
<dbReference type="InterPro" id="IPR032284">
    <property type="entry name" value="RecQ_Zn-bd"/>
</dbReference>
<dbReference type="InterPro" id="IPR018982">
    <property type="entry name" value="RQC_domain"/>
</dbReference>
<dbReference type="SMART" id="SM00341">
    <property type="entry name" value="HRDC"/>
    <property type="match status" value="1"/>
</dbReference>
<dbReference type="GO" id="GO:0043138">
    <property type="term" value="F:3'-5' DNA helicase activity"/>
    <property type="evidence" value="ECO:0007669"/>
    <property type="project" value="UniProtKB-EC"/>
</dbReference>
<dbReference type="GeneID" id="49616306"/>
<dbReference type="GO" id="GO:0006281">
    <property type="term" value="P:DNA repair"/>
    <property type="evidence" value="ECO:0007669"/>
    <property type="project" value="UniProtKB-KW"/>
</dbReference>